<dbReference type="AlphaFoldDB" id="A0A9X8UJE1"/>
<evidence type="ECO:0000256" key="3">
    <source>
        <dbReference type="ARBA" id="ARBA00021356"/>
    </source>
</evidence>
<evidence type="ECO:0000313" key="12">
    <source>
        <dbReference type="EMBL" id="TCL43525.1"/>
    </source>
</evidence>
<dbReference type="Proteomes" id="UP000294682">
    <property type="component" value="Unassembled WGS sequence"/>
</dbReference>
<proteinExistence type="inferred from homology"/>
<evidence type="ECO:0000256" key="2">
    <source>
        <dbReference type="ARBA" id="ARBA00009777"/>
    </source>
</evidence>
<dbReference type="PANTHER" id="PTHR30352:SF5">
    <property type="entry name" value="PYRUVATE FORMATE-LYASE 1-ACTIVATING ENZYME"/>
    <property type="match status" value="1"/>
</dbReference>
<dbReference type="InterPro" id="IPR007197">
    <property type="entry name" value="rSAM"/>
</dbReference>
<comment type="catalytic activity">
    <reaction evidence="10">
        <text>glycyl-[formate C-acetyltransferase] + reduced [flavodoxin] + S-adenosyl-L-methionine = glycin-2-yl radical-[formate C-acetyltransferase] + semiquinone [flavodoxin] + 5'-deoxyadenosine + L-methionine + H(+)</text>
        <dbReference type="Rhea" id="RHEA:19225"/>
        <dbReference type="Rhea" id="RHEA-COMP:10622"/>
        <dbReference type="Rhea" id="RHEA-COMP:12190"/>
        <dbReference type="Rhea" id="RHEA-COMP:12191"/>
        <dbReference type="Rhea" id="RHEA-COMP:14480"/>
        <dbReference type="ChEBI" id="CHEBI:15378"/>
        <dbReference type="ChEBI" id="CHEBI:17319"/>
        <dbReference type="ChEBI" id="CHEBI:29947"/>
        <dbReference type="ChEBI" id="CHEBI:32722"/>
        <dbReference type="ChEBI" id="CHEBI:57618"/>
        <dbReference type="ChEBI" id="CHEBI:57844"/>
        <dbReference type="ChEBI" id="CHEBI:59789"/>
        <dbReference type="ChEBI" id="CHEBI:140311"/>
        <dbReference type="EC" id="1.97.1.4"/>
    </reaction>
</comment>
<dbReference type="NCBIfam" id="TIGR02493">
    <property type="entry name" value="PFLA"/>
    <property type="match status" value="1"/>
</dbReference>
<dbReference type="SUPFAM" id="SSF102114">
    <property type="entry name" value="Radical SAM enzymes"/>
    <property type="match status" value="1"/>
</dbReference>
<evidence type="ECO:0000256" key="9">
    <source>
        <dbReference type="ARBA" id="ARBA00023014"/>
    </source>
</evidence>
<dbReference type="Pfam" id="PF04055">
    <property type="entry name" value="Radical_SAM"/>
    <property type="match status" value="1"/>
</dbReference>
<dbReference type="GO" id="GO:0051539">
    <property type="term" value="F:4 iron, 4 sulfur cluster binding"/>
    <property type="evidence" value="ECO:0007669"/>
    <property type="project" value="UniProtKB-UniRule"/>
</dbReference>
<reference evidence="12 13" key="1">
    <citation type="submission" date="2019-03" db="EMBL/GenBank/DDBJ databases">
        <title>Genomic Encyclopedia of Type Strains, Phase IV (KMG-IV): sequencing the most valuable type-strain genomes for metagenomic binning, comparative biology and taxonomic classification.</title>
        <authorList>
            <person name="Goeker M."/>
        </authorList>
    </citation>
    <scope>NUCLEOTIDE SEQUENCE [LARGE SCALE GENOMIC DNA]</scope>
    <source>
        <strain evidence="12 13">DSM 100433</strain>
    </source>
</reference>
<dbReference type="GO" id="GO:0005737">
    <property type="term" value="C:cytoplasm"/>
    <property type="evidence" value="ECO:0007669"/>
    <property type="project" value="UniProtKB-SubCell"/>
</dbReference>
<dbReference type="GO" id="GO:0046872">
    <property type="term" value="F:metal ion binding"/>
    <property type="evidence" value="ECO:0007669"/>
    <property type="project" value="UniProtKB-UniRule"/>
</dbReference>
<dbReference type="PROSITE" id="PS51918">
    <property type="entry name" value="RADICAL_SAM"/>
    <property type="match status" value="1"/>
</dbReference>
<keyword evidence="6 10" id="KW-0479">Metal-binding</keyword>
<keyword evidence="7 10" id="KW-0560">Oxidoreductase</keyword>
<accession>A0A9X8UJE1</accession>
<comment type="function">
    <text evidence="1 10">Activation of pyruvate formate-lyase under anaerobic conditions by generation of an organic free radical, using S-adenosylmethionine and reduced flavodoxin as cosubstrates to produce 5'-deoxy-adenosine.</text>
</comment>
<comment type="cofactor">
    <cofactor evidence="10">
        <name>[4Fe-4S] cluster</name>
        <dbReference type="ChEBI" id="CHEBI:49883"/>
    </cofactor>
    <text evidence="10">Binds 1 [4Fe-4S] cluster. The cluster is coordinated with 3 cysteines and an exchangeable S-adenosyl-L-methionine.</text>
</comment>
<dbReference type="PROSITE" id="PS01087">
    <property type="entry name" value="RADICAL_ACTIVATING"/>
    <property type="match status" value="1"/>
</dbReference>
<keyword evidence="9 10" id="KW-0411">Iron-sulfur</keyword>
<organism evidence="12 13">
    <name type="scientific">Harryflintia acetispora</name>
    <dbReference type="NCBI Taxonomy" id="1849041"/>
    <lineage>
        <taxon>Bacteria</taxon>
        <taxon>Bacillati</taxon>
        <taxon>Bacillota</taxon>
        <taxon>Clostridia</taxon>
        <taxon>Eubacteriales</taxon>
        <taxon>Oscillospiraceae</taxon>
        <taxon>Harryflintia</taxon>
    </lineage>
</organism>
<name>A0A9X8UJE1_9FIRM</name>
<feature type="domain" description="Radical SAM core" evidence="11">
    <location>
        <begin position="17"/>
        <end position="239"/>
    </location>
</feature>
<keyword evidence="10" id="KW-0963">Cytoplasm</keyword>
<evidence type="ECO:0000313" key="13">
    <source>
        <dbReference type="Proteomes" id="UP000294682"/>
    </source>
</evidence>
<evidence type="ECO:0000256" key="6">
    <source>
        <dbReference type="ARBA" id="ARBA00022723"/>
    </source>
</evidence>
<comment type="similarity">
    <text evidence="2 10">Belongs to the organic radical-activating enzymes family.</text>
</comment>
<keyword evidence="12" id="KW-0456">Lyase</keyword>
<evidence type="ECO:0000256" key="8">
    <source>
        <dbReference type="ARBA" id="ARBA00023004"/>
    </source>
</evidence>
<dbReference type="InterPro" id="IPR058240">
    <property type="entry name" value="rSAM_sf"/>
</dbReference>
<evidence type="ECO:0000259" key="11">
    <source>
        <dbReference type="PROSITE" id="PS51918"/>
    </source>
</evidence>
<dbReference type="InterPro" id="IPR034457">
    <property type="entry name" value="Organic_radical-activating"/>
</dbReference>
<keyword evidence="12" id="KW-0670">Pyruvate</keyword>
<protein>
    <recommendedName>
        <fullName evidence="3 10">Pyruvate formate-lyase-activating enzyme</fullName>
        <ecNumber evidence="10">1.97.1.4</ecNumber>
    </recommendedName>
</protein>
<keyword evidence="8 10" id="KW-0408">Iron</keyword>
<gene>
    <name evidence="12" type="ORF">EDD78_105157</name>
</gene>
<comment type="caution">
    <text evidence="12">The sequence shown here is derived from an EMBL/GenBank/DDBJ whole genome shotgun (WGS) entry which is preliminary data.</text>
</comment>
<dbReference type="EMBL" id="SLUK01000005">
    <property type="protein sequence ID" value="TCL43525.1"/>
    <property type="molecule type" value="Genomic_DNA"/>
</dbReference>
<dbReference type="SFLD" id="SFLDS00029">
    <property type="entry name" value="Radical_SAM"/>
    <property type="match status" value="1"/>
</dbReference>
<evidence type="ECO:0000256" key="1">
    <source>
        <dbReference type="ARBA" id="ARBA00003141"/>
    </source>
</evidence>
<keyword evidence="5 10" id="KW-0949">S-adenosyl-L-methionine</keyword>
<dbReference type="GO" id="GO:0016829">
    <property type="term" value="F:lyase activity"/>
    <property type="evidence" value="ECO:0007669"/>
    <property type="project" value="UniProtKB-KW"/>
</dbReference>
<sequence length="239" mass="26511">MEELYGRVHSFQSMGTLDGPGVRSVVFLQGCPLRCCYCHNPDTWERAGGVRTGAGALFQRVRRYKGYFGARGGVTVSGGEPLLQAAFVRRLFSLCRGDGIHTALDTSGCILDEEARALLDVCDLVLLDLKFTTEEAYRAHTGGSLAKTLGFLDELERQKIPVWIRQVIVPGFNDDEESIGRLNSLIAPYSCVERVELLPFRRLCLEKYQEMGIPFPMGEIPEADPLAVARLQSLVRLAK</sequence>
<evidence type="ECO:0000256" key="4">
    <source>
        <dbReference type="ARBA" id="ARBA00022485"/>
    </source>
</evidence>
<dbReference type="CDD" id="cd01335">
    <property type="entry name" value="Radical_SAM"/>
    <property type="match status" value="1"/>
</dbReference>
<dbReference type="GO" id="GO:0043365">
    <property type="term" value="F:[formate-C-acetyltransferase]-activating enzyme activity"/>
    <property type="evidence" value="ECO:0007669"/>
    <property type="project" value="UniProtKB-UniRule"/>
</dbReference>
<keyword evidence="13" id="KW-1185">Reference proteome</keyword>
<dbReference type="SFLD" id="SFLDG01066">
    <property type="entry name" value="organic_radical-activating_enz"/>
    <property type="match status" value="1"/>
</dbReference>
<dbReference type="RefSeq" id="WP_132084504.1">
    <property type="nucleotide sequence ID" value="NZ_SLUK01000005.1"/>
</dbReference>
<comment type="subcellular location">
    <subcellularLocation>
        <location evidence="10">Cytoplasm</location>
    </subcellularLocation>
</comment>
<evidence type="ECO:0000256" key="7">
    <source>
        <dbReference type="ARBA" id="ARBA00023002"/>
    </source>
</evidence>
<evidence type="ECO:0000256" key="10">
    <source>
        <dbReference type="RuleBase" id="RU362053"/>
    </source>
</evidence>
<keyword evidence="4 10" id="KW-0004">4Fe-4S</keyword>
<dbReference type="EC" id="1.97.1.4" evidence="10"/>
<dbReference type="PANTHER" id="PTHR30352">
    <property type="entry name" value="PYRUVATE FORMATE-LYASE-ACTIVATING ENZYME"/>
    <property type="match status" value="1"/>
</dbReference>
<dbReference type="InterPro" id="IPR001989">
    <property type="entry name" value="Radical_activat_CS"/>
</dbReference>
<dbReference type="InterPro" id="IPR013785">
    <property type="entry name" value="Aldolase_TIM"/>
</dbReference>
<evidence type="ECO:0000256" key="5">
    <source>
        <dbReference type="ARBA" id="ARBA00022691"/>
    </source>
</evidence>
<dbReference type="InterPro" id="IPR012838">
    <property type="entry name" value="PFL1_activating"/>
</dbReference>
<dbReference type="Gene3D" id="3.20.20.70">
    <property type="entry name" value="Aldolase class I"/>
    <property type="match status" value="1"/>
</dbReference>